<dbReference type="Proteomes" id="UP001314170">
    <property type="component" value="Unassembled WGS sequence"/>
</dbReference>
<sequence>MNKNPSLSPHDSSSSTHSSLPRIFNQYPYPSLLDSIKNSSYQIVYLCRNPFDTFISLWHFVSQARLGSLGPLSLEDSFDKFQWNWRILPFFFHVLRFWTKSLERPEKLLFLKFEGMKEDINSQIKRLVELLGCPFSVEKERDVAIEGISKFCSFSNLKNKKANKTGKSIPGIENNTLFRRDEVGNWVNFLTPMMVHRLNKIMEQKLAGSGL</sequence>
<protein>
    <recommendedName>
        <fullName evidence="3">Sulfotransferase</fullName>
        <ecNumber evidence="3">2.8.2.-</ecNumber>
    </recommendedName>
</protein>
<name>A0AAV1R3W2_9ROSI</name>
<dbReference type="EMBL" id="CAWUPB010000858">
    <property type="protein sequence ID" value="CAK7327652.1"/>
    <property type="molecule type" value="Genomic_DNA"/>
</dbReference>
<accession>A0AAV1R3W2</accession>
<evidence type="ECO:0000256" key="3">
    <source>
        <dbReference type="RuleBase" id="RU361155"/>
    </source>
</evidence>
<comment type="caution">
    <text evidence="5">The sequence shown here is derived from an EMBL/GenBank/DDBJ whole genome shotgun (WGS) entry which is preliminary data.</text>
</comment>
<dbReference type="AlphaFoldDB" id="A0AAV1R3W2"/>
<dbReference type="InterPro" id="IPR000863">
    <property type="entry name" value="Sulfotransferase_dom"/>
</dbReference>
<dbReference type="EC" id="2.8.2.-" evidence="3"/>
<evidence type="ECO:0000256" key="2">
    <source>
        <dbReference type="ARBA" id="ARBA00022679"/>
    </source>
</evidence>
<keyword evidence="2 3" id="KW-0808">Transferase</keyword>
<dbReference type="GO" id="GO:0008146">
    <property type="term" value="F:sulfotransferase activity"/>
    <property type="evidence" value="ECO:0007669"/>
    <property type="project" value="InterPro"/>
</dbReference>
<organism evidence="5 6">
    <name type="scientific">Dovyalis caffra</name>
    <dbReference type="NCBI Taxonomy" id="77055"/>
    <lineage>
        <taxon>Eukaryota</taxon>
        <taxon>Viridiplantae</taxon>
        <taxon>Streptophyta</taxon>
        <taxon>Embryophyta</taxon>
        <taxon>Tracheophyta</taxon>
        <taxon>Spermatophyta</taxon>
        <taxon>Magnoliopsida</taxon>
        <taxon>eudicotyledons</taxon>
        <taxon>Gunneridae</taxon>
        <taxon>Pentapetalae</taxon>
        <taxon>rosids</taxon>
        <taxon>fabids</taxon>
        <taxon>Malpighiales</taxon>
        <taxon>Salicaceae</taxon>
        <taxon>Flacourtieae</taxon>
        <taxon>Dovyalis</taxon>
    </lineage>
</organism>
<comment type="similarity">
    <text evidence="1 3">Belongs to the sulfotransferase 1 family.</text>
</comment>
<proteinExistence type="inferred from homology"/>
<evidence type="ECO:0000313" key="5">
    <source>
        <dbReference type="EMBL" id="CAK7327652.1"/>
    </source>
</evidence>
<dbReference type="PANTHER" id="PTHR11783">
    <property type="entry name" value="SULFOTRANSFERASE SULT"/>
    <property type="match status" value="1"/>
</dbReference>
<feature type="domain" description="Sulfotransferase" evidence="4">
    <location>
        <begin position="17"/>
        <end position="210"/>
    </location>
</feature>
<keyword evidence="6" id="KW-1185">Reference proteome</keyword>
<dbReference type="Gene3D" id="3.40.50.300">
    <property type="entry name" value="P-loop containing nucleotide triphosphate hydrolases"/>
    <property type="match status" value="1"/>
</dbReference>
<evidence type="ECO:0000313" key="6">
    <source>
        <dbReference type="Proteomes" id="UP001314170"/>
    </source>
</evidence>
<evidence type="ECO:0000259" key="4">
    <source>
        <dbReference type="Pfam" id="PF00685"/>
    </source>
</evidence>
<reference evidence="5 6" key="1">
    <citation type="submission" date="2024-01" db="EMBL/GenBank/DDBJ databases">
        <authorList>
            <person name="Waweru B."/>
        </authorList>
    </citation>
    <scope>NUCLEOTIDE SEQUENCE [LARGE SCALE GENOMIC DNA]</scope>
</reference>
<evidence type="ECO:0000256" key="1">
    <source>
        <dbReference type="ARBA" id="ARBA00005771"/>
    </source>
</evidence>
<dbReference type="Pfam" id="PF00685">
    <property type="entry name" value="Sulfotransfer_1"/>
    <property type="match status" value="1"/>
</dbReference>
<gene>
    <name evidence="5" type="ORF">DCAF_LOCUS5367</name>
</gene>
<dbReference type="InterPro" id="IPR027417">
    <property type="entry name" value="P-loop_NTPase"/>
</dbReference>
<dbReference type="SUPFAM" id="SSF52540">
    <property type="entry name" value="P-loop containing nucleoside triphosphate hydrolases"/>
    <property type="match status" value="1"/>
</dbReference>